<keyword evidence="10" id="KW-1185">Reference proteome</keyword>
<dbReference type="PRINTS" id="PR00097">
    <property type="entry name" value="ANTSNTHASEII"/>
</dbReference>
<evidence type="ECO:0000313" key="9">
    <source>
        <dbReference type="EMBL" id="RWR04290.1"/>
    </source>
</evidence>
<name>A0A443IJ69_9BACI</name>
<dbReference type="FunFam" id="3.40.50.880:FF:000001">
    <property type="entry name" value="GMP synthase [glutamine-hydrolyzing]"/>
    <property type="match status" value="1"/>
</dbReference>
<dbReference type="Gene3D" id="3.40.50.880">
    <property type="match status" value="1"/>
</dbReference>
<dbReference type="GO" id="GO:0005524">
    <property type="term" value="F:ATP binding"/>
    <property type="evidence" value="ECO:0007669"/>
    <property type="project" value="UniProtKB-KW"/>
</dbReference>
<evidence type="ECO:0000256" key="5">
    <source>
        <dbReference type="ARBA" id="ARBA00022840"/>
    </source>
</evidence>
<dbReference type="OrthoDB" id="9807137at2"/>
<proteinExistence type="predicted"/>
<dbReference type="PRINTS" id="PR00099">
    <property type="entry name" value="CPSGATASE"/>
</dbReference>
<evidence type="ECO:0000256" key="1">
    <source>
        <dbReference type="ARBA" id="ARBA00022598"/>
    </source>
</evidence>
<dbReference type="RefSeq" id="WP_120075890.1">
    <property type="nucleotide sequence ID" value="NZ_CP126113.1"/>
</dbReference>
<accession>A0A443IJ69</accession>
<organism evidence="9 10">
    <name type="scientific">Siminovitchia fortis</name>
    <dbReference type="NCBI Taxonomy" id="254758"/>
    <lineage>
        <taxon>Bacteria</taxon>
        <taxon>Bacillati</taxon>
        <taxon>Bacillota</taxon>
        <taxon>Bacilli</taxon>
        <taxon>Bacillales</taxon>
        <taxon>Bacillaceae</taxon>
        <taxon>Siminovitchia</taxon>
    </lineage>
</organism>
<dbReference type="GO" id="GO:0005829">
    <property type="term" value="C:cytosol"/>
    <property type="evidence" value="ECO:0007669"/>
    <property type="project" value="TreeGrafter"/>
</dbReference>
<evidence type="ECO:0000256" key="3">
    <source>
        <dbReference type="ARBA" id="ARBA00022749"/>
    </source>
</evidence>
<evidence type="ECO:0000256" key="7">
    <source>
        <dbReference type="ARBA" id="ARBA00031356"/>
    </source>
</evidence>
<dbReference type="InterPro" id="IPR004739">
    <property type="entry name" value="GMP_synth_GATase"/>
</dbReference>
<keyword evidence="3" id="KW-0332">GMP biosynthesis</keyword>
<dbReference type="Proteomes" id="UP000273811">
    <property type="component" value="Unassembled WGS sequence"/>
</dbReference>
<evidence type="ECO:0000259" key="8">
    <source>
        <dbReference type="Pfam" id="PF00117"/>
    </source>
</evidence>
<evidence type="ECO:0000256" key="6">
    <source>
        <dbReference type="ARBA" id="ARBA00022962"/>
    </source>
</evidence>
<dbReference type="InterPro" id="IPR017926">
    <property type="entry name" value="GATASE"/>
</dbReference>
<feature type="domain" description="Glutamine amidotransferase" evidence="8">
    <location>
        <begin position="15"/>
        <end position="195"/>
    </location>
</feature>
<keyword evidence="2" id="KW-0547">Nucleotide-binding</keyword>
<dbReference type="PANTHER" id="PTHR11922">
    <property type="entry name" value="GMP SYNTHASE-RELATED"/>
    <property type="match status" value="1"/>
</dbReference>
<dbReference type="PRINTS" id="PR00096">
    <property type="entry name" value="GATASE"/>
</dbReference>
<keyword evidence="1 9" id="KW-0436">Ligase</keyword>
<keyword evidence="4" id="KW-0658">Purine biosynthesis</keyword>
<dbReference type="PROSITE" id="PS51273">
    <property type="entry name" value="GATASE_TYPE_1"/>
    <property type="match status" value="1"/>
</dbReference>
<dbReference type="GO" id="GO:0003921">
    <property type="term" value="F:GMP synthase activity"/>
    <property type="evidence" value="ECO:0007669"/>
    <property type="project" value="TreeGrafter"/>
</dbReference>
<evidence type="ECO:0000256" key="2">
    <source>
        <dbReference type="ARBA" id="ARBA00022741"/>
    </source>
</evidence>
<dbReference type="PANTHER" id="PTHR11922:SF2">
    <property type="entry name" value="GMP SYNTHASE [GLUTAMINE-HYDROLYZING]"/>
    <property type="match status" value="1"/>
</dbReference>
<dbReference type="Pfam" id="PF00117">
    <property type="entry name" value="GATase"/>
    <property type="match status" value="1"/>
</dbReference>
<keyword evidence="5" id="KW-0067">ATP-binding</keyword>
<protein>
    <recommendedName>
        <fullName evidence="7">Glutamine amidotransferase</fullName>
    </recommendedName>
</protein>
<dbReference type="CDD" id="cd01742">
    <property type="entry name" value="GATase1_GMP_Synthase"/>
    <property type="match status" value="1"/>
</dbReference>
<dbReference type="EMBL" id="QYTU02000065">
    <property type="protein sequence ID" value="RWR04290.1"/>
    <property type="molecule type" value="Genomic_DNA"/>
</dbReference>
<evidence type="ECO:0000256" key="4">
    <source>
        <dbReference type="ARBA" id="ARBA00022755"/>
    </source>
</evidence>
<dbReference type="NCBIfam" id="TIGR00888">
    <property type="entry name" value="guaA_Nterm"/>
    <property type="match status" value="1"/>
</dbReference>
<comment type="caution">
    <text evidence="9">The sequence shown here is derived from an EMBL/GenBank/DDBJ whole genome shotgun (WGS) entry which is preliminary data.</text>
</comment>
<dbReference type="SUPFAM" id="SSF52317">
    <property type="entry name" value="Class I glutamine amidotransferase-like"/>
    <property type="match status" value="1"/>
</dbReference>
<dbReference type="AlphaFoldDB" id="A0A443IJ69"/>
<reference evidence="9" key="1">
    <citation type="submission" date="2018-12" db="EMBL/GenBank/DDBJ databases">
        <authorList>
            <person name="Sun L."/>
            <person name="Chen Z."/>
        </authorList>
    </citation>
    <scope>NUCLEOTIDE SEQUENCE [LARGE SCALE GENOMIC DNA]</scope>
    <source>
        <strain evidence="9">DSM 16012</strain>
    </source>
</reference>
<gene>
    <name evidence="9" type="primary">guaA</name>
    <name evidence="9" type="ORF">D4N35_017260</name>
</gene>
<keyword evidence="6" id="KW-0315">Glutamine amidotransferase</keyword>
<dbReference type="InterPro" id="IPR029062">
    <property type="entry name" value="Class_I_gatase-like"/>
</dbReference>
<sequence>MLEKPELNNKEMIVVLGFGDQSNPLIKQRIQELGVSSKLYPHTVTAEEIRKSNPKGIILSGGPNHVDSDNALIVDKEIFNLGIPVLGICYGMQLMAIRFGGRVQRKEERTYEQAAIQIKGGGPELFKGIPEKLNVWMSLGDTIEEMPAGFVVDAESEKAPVAAISNTDSKFYGIQFHPEAEQTEYGTQLLKNFVFGLCHCTEDMNAAK</sequence>
<evidence type="ECO:0000313" key="10">
    <source>
        <dbReference type="Proteomes" id="UP000273811"/>
    </source>
</evidence>